<dbReference type="InterPro" id="IPR001810">
    <property type="entry name" value="F-box_dom"/>
</dbReference>
<feature type="domain" description="F-box" evidence="1">
    <location>
        <begin position="42"/>
        <end position="78"/>
    </location>
</feature>
<dbReference type="SUPFAM" id="SSF52047">
    <property type="entry name" value="RNI-like"/>
    <property type="match status" value="1"/>
</dbReference>
<dbReference type="Gene3D" id="3.80.10.10">
    <property type="entry name" value="Ribonuclease Inhibitor"/>
    <property type="match status" value="1"/>
</dbReference>
<organism evidence="2 3">
    <name type="scientific">Cercophora newfieldiana</name>
    <dbReference type="NCBI Taxonomy" id="92897"/>
    <lineage>
        <taxon>Eukaryota</taxon>
        <taxon>Fungi</taxon>
        <taxon>Dikarya</taxon>
        <taxon>Ascomycota</taxon>
        <taxon>Pezizomycotina</taxon>
        <taxon>Sordariomycetes</taxon>
        <taxon>Sordariomycetidae</taxon>
        <taxon>Sordariales</taxon>
        <taxon>Lasiosphaeriaceae</taxon>
        <taxon>Cercophora</taxon>
    </lineage>
</organism>
<dbReference type="EMBL" id="JAULSV010000007">
    <property type="protein sequence ID" value="KAK0639809.1"/>
    <property type="molecule type" value="Genomic_DNA"/>
</dbReference>
<dbReference type="InterPro" id="IPR032675">
    <property type="entry name" value="LRR_dom_sf"/>
</dbReference>
<protein>
    <recommendedName>
        <fullName evidence="1">F-box domain-containing protein</fullName>
    </recommendedName>
</protein>
<dbReference type="Proteomes" id="UP001174936">
    <property type="component" value="Unassembled WGS sequence"/>
</dbReference>
<sequence>MASNYFQVVLNHWHPINTTSMAPNPFGNEVSNVAIMVREAVAFPLLELPNETVAEVVKAADFKTIAKLRLTCRHLNNIALPILAKTPEFMTRSIMVSIVSIRAIYAIANHNCLGRHLTTLKVGVNHLVDPSKIQSWGFKGVKQTVTPFKTDVWEKQEGLSKRSIFEAMIYCVLVKCTNLKTIEISGSPPDRGQKALEHWDAPFGARTIDQAINQNVVTNFEFDCYEEENRDYARRVVYDVILAMAKFGAKAGRTPPDLVIQIGKAASCPFNITPTALVPYADMKLNIPNSFANLRAFLRENPLKVQSLVLSLGFRTGVWWRNWSADLCSFITLFANLRELTITVSSQGRSHFPGLSQGLRVPHLRKLSLSHFIADSPGLIAALLHAHRNTLEEVHLSHFKLRASNTEWIRFAVALRTVGIKKLGLSNCSGVGGKLRFRDVWNVVPGKDSWK</sequence>
<name>A0AA39XT87_9PEZI</name>
<keyword evidence="3" id="KW-1185">Reference proteome</keyword>
<dbReference type="PROSITE" id="PS50181">
    <property type="entry name" value="FBOX"/>
    <property type="match status" value="1"/>
</dbReference>
<evidence type="ECO:0000259" key="1">
    <source>
        <dbReference type="PROSITE" id="PS50181"/>
    </source>
</evidence>
<comment type="caution">
    <text evidence="2">The sequence shown here is derived from an EMBL/GenBank/DDBJ whole genome shotgun (WGS) entry which is preliminary data.</text>
</comment>
<dbReference type="AlphaFoldDB" id="A0AA39XT87"/>
<evidence type="ECO:0000313" key="2">
    <source>
        <dbReference type="EMBL" id="KAK0639809.1"/>
    </source>
</evidence>
<gene>
    <name evidence="2" type="ORF">B0T16DRAFT_463446</name>
</gene>
<accession>A0AA39XT87</accession>
<proteinExistence type="predicted"/>
<evidence type="ECO:0000313" key="3">
    <source>
        <dbReference type="Proteomes" id="UP001174936"/>
    </source>
</evidence>
<reference evidence="2" key="1">
    <citation type="submission" date="2023-06" db="EMBL/GenBank/DDBJ databases">
        <title>Genome-scale phylogeny and comparative genomics of the fungal order Sordariales.</title>
        <authorList>
            <consortium name="Lawrence Berkeley National Laboratory"/>
            <person name="Hensen N."/>
            <person name="Bonometti L."/>
            <person name="Westerberg I."/>
            <person name="Brannstrom I.O."/>
            <person name="Guillou S."/>
            <person name="Cros-Aarteil S."/>
            <person name="Calhoun S."/>
            <person name="Haridas S."/>
            <person name="Kuo A."/>
            <person name="Mondo S."/>
            <person name="Pangilinan J."/>
            <person name="Riley R."/>
            <person name="Labutti K."/>
            <person name="Andreopoulos B."/>
            <person name="Lipzen A."/>
            <person name="Chen C."/>
            <person name="Yanf M."/>
            <person name="Daum C."/>
            <person name="Ng V."/>
            <person name="Clum A."/>
            <person name="Steindorff A."/>
            <person name="Ohm R."/>
            <person name="Martin F."/>
            <person name="Silar P."/>
            <person name="Natvig D."/>
            <person name="Lalanne C."/>
            <person name="Gautier V."/>
            <person name="Ament-Velasquez S.L."/>
            <person name="Kruys A."/>
            <person name="Hutchinson M.I."/>
            <person name="Powell A.J."/>
            <person name="Barry K."/>
            <person name="Miller A.N."/>
            <person name="Grigoriev I.V."/>
            <person name="Debuchy R."/>
            <person name="Gladieux P."/>
            <person name="Thoren M.H."/>
            <person name="Johannesson H."/>
        </authorList>
    </citation>
    <scope>NUCLEOTIDE SEQUENCE</scope>
    <source>
        <strain evidence="2">SMH2532-1</strain>
    </source>
</reference>